<comment type="caution">
    <text evidence="1">The sequence shown here is derived from an EMBL/GenBank/DDBJ whole genome shotgun (WGS) entry which is preliminary data.</text>
</comment>
<gene>
    <name evidence="1" type="ORF">CEV32_2142</name>
</gene>
<organism evidence="1 2">
    <name type="scientific">Brucella rhizosphaerae</name>
    <dbReference type="NCBI Taxonomy" id="571254"/>
    <lineage>
        <taxon>Bacteria</taxon>
        <taxon>Pseudomonadati</taxon>
        <taxon>Pseudomonadota</taxon>
        <taxon>Alphaproteobacteria</taxon>
        <taxon>Hyphomicrobiales</taxon>
        <taxon>Brucellaceae</taxon>
        <taxon>Brucella/Ochrobactrum group</taxon>
        <taxon>Brucella</taxon>
    </lineage>
</organism>
<sequence>MGSDIPEPNRLRQHRDADVIIRPECEVDKAKMWLPITIENSFSLFVNS</sequence>
<evidence type="ECO:0000313" key="2">
    <source>
        <dbReference type="Proteomes" id="UP000216345"/>
    </source>
</evidence>
<evidence type="ECO:0000313" key="1">
    <source>
        <dbReference type="EMBL" id="OYR09711.1"/>
    </source>
</evidence>
<dbReference type="EMBL" id="NNRK01000034">
    <property type="protein sequence ID" value="OYR09711.1"/>
    <property type="molecule type" value="Genomic_DNA"/>
</dbReference>
<dbReference type="Proteomes" id="UP000216345">
    <property type="component" value="Unassembled WGS sequence"/>
</dbReference>
<accession>A0A256F5K5</accession>
<keyword evidence="2" id="KW-1185">Reference proteome</keyword>
<proteinExistence type="predicted"/>
<name>A0A256F5K5_9HYPH</name>
<reference evidence="1 2" key="1">
    <citation type="submission" date="2017-07" db="EMBL/GenBank/DDBJ databases">
        <title>Phylogenetic study on the rhizospheric bacterium Ochrobactrum sp. A44.</title>
        <authorList>
            <person name="Krzyzanowska D.M."/>
            <person name="Ossowicki A."/>
            <person name="Rajewska M."/>
            <person name="Maciag T."/>
            <person name="Kaczynski Z."/>
            <person name="Czerwicka M."/>
            <person name="Jafra S."/>
        </authorList>
    </citation>
    <scope>NUCLEOTIDE SEQUENCE [LARGE SCALE GENOMIC DNA]</scope>
    <source>
        <strain evidence="1 2">PR17</strain>
    </source>
</reference>
<dbReference type="AlphaFoldDB" id="A0A256F5K5"/>
<protein>
    <submittedName>
        <fullName evidence="1">Uncharacterized protein</fullName>
    </submittedName>
</protein>